<feature type="compositionally biased region" description="Low complexity" evidence="1">
    <location>
        <begin position="124"/>
        <end position="137"/>
    </location>
</feature>
<accession>A0A6I2M913</accession>
<feature type="compositionally biased region" description="Acidic residues" evidence="1">
    <location>
        <begin position="87"/>
        <end position="111"/>
    </location>
</feature>
<keyword evidence="3" id="KW-1185">Reference proteome</keyword>
<feature type="compositionally biased region" description="Gly residues" evidence="1">
    <location>
        <begin position="197"/>
        <end position="208"/>
    </location>
</feature>
<name>A0A6I2M913_9BACI</name>
<evidence type="ECO:0000256" key="1">
    <source>
        <dbReference type="SAM" id="MobiDB-lite"/>
    </source>
</evidence>
<evidence type="ECO:0000313" key="2">
    <source>
        <dbReference type="EMBL" id="MRX54618.1"/>
    </source>
</evidence>
<feature type="region of interest" description="Disordered" evidence="1">
    <location>
        <begin position="78"/>
        <end position="228"/>
    </location>
</feature>
<gene>
    <name evidence="2" type="ORF">GJU41_11610</name>
</gene>
<feature type="compositionally biased region" description="Gly residues" evidence="1">
    <location>
        <begin position="155"/>
        <end position="169"/>
    </location>
</feature>
<evidence type="ECO:0000313" key="3">
    <source>
        <dbReference type="Proteomes" id="UP000441585"/>
    </source>
</evidence>
<protein>
    <submittedName>
        <fullName evidence="2">Uncharacterized protein</fullName>
    </submittedName>
</protein>
<organism evidence="2 3">
    <name type="scientific">Metabacillus idriensis</name>
    <dbReference type="NCBI Taxonomy" id="324768"/>
    <lineage>
        <taxon>Bacteria</taxon>
        <taxon>Bacillati</taxon>
        <taxon>Bacillota</taxon>
        <taxon>Bacilli</taxon>
        <taxon>Bacillales</taxon>
        <taxon>Bacillaceae</taxon>
        <taxon>Metabacillus</taxon>
    </lineage>
</organism>
<feature type="compositionally biased region" description="Polar residues" evidence="1">
    <location>
        <begin position="214"/>
        <end position="228"/>
    </location>
</feature>
<dbReference type="EMBL" id="WKKF01000002">
    <property type="protein sequence ID" value="MRX54618.1"/>
    <property type="molecule type" value="Genomic_DNA"/>
</dbReference>
<feature type="compositionally biased region" description="Gly residues" evidence="1">
    <location>
        <begin position="178"/>
        <end position="188"/>
    </location>
</feature>
<sequence>MNYYPYPYQMYNQFRLSSTDELNEGLYKWVKLTFINGTEKEAFVFYLDKPSGAVFILSFPALTTSQVNVNDIKSFEVMPKPPKMEEEAPQEEEGQTEAEEQEQPQEEEQEQPESPQNGGGSPPEGGQESPFGQMPGMDQGGGMQGGLESPFGQMPGMGQGGGMQGGQGSPFGQMPGMDQGGMQGGQGSPFGQMPGMDQGGGVQGGQGSPFGQIPGSSDQSSMPFGGQRYQQWNQPVYYNPYSNYWQS</sequence>
<comment type="caution">
    <text evidence="2">The sequence shown here is derived from an EMBL/GenBank/DDBJ whole genome shotgun (WGS) entry which is preliminary data.</text>
</comment>
<proteinExistence type="predicted"/>
<dbReference type="AlphaFoldDB" id="A0A6I2M913"/>
<reference evidence="2 3" key="1">
    <citation type="submission" date="2019-11" db="EMBL/GenBank/DDBJ databases">
        <title>Bacillus idriensis genome.</title>
        <authorList>
            <person name="Konopka E.N."/>
            <person name="Newman J.D."/>
        </authorList>
    </citation>
    <scope>NUCLEOTIDE SEQUENCE [LARGE SCALE GENOMIC DNA]</scope>
    <source>
        <strain evidence="2 3">DSM 19097</strain>
    </source>
</reference>
<dbReference type="Proteomes" id="UP000441585">
    <property type="component" value="Unassembled WGS sequence"/>
</dbReference>